<feature type="compositionally biased region" description="Polar residues" evidence="1">
    <location>
        <begin position="76"/>
        <end position="87"/>
    </location>
</feature>
<dbReference type="AlphaFoldDB" id="A0AAV6UZG2"/>
<accession>A0AAV6UZG2</accession>
<evidence type="ECO:0000256" key="1">
    <source>
        <dbReference type="SAM" id="MobiDB-lite"/>
    </source>
</evidence>
<sequence>MSRTKCDSAISSGPWCQDDYRNSVQFRGKQVFTAASVEDTWSQKLDTNSVDPKLNKYSLVIVFPSVTSNNEKDNTSDGSVAMNSNVVDSGIGSISPSPPKTPTPDYDSLEDSCEINLKPNSQGMTTPKKVHFSIITDSAADVTPKAKPSWRDMLVCQPLDYQDDPAHCYRQDWVKGETKTRGRSRHRNTMLHQHLSTTILHDLEQISERASRSEMKRAKSSTKLVRRASSLDRFAELRYSHRSPVGCDPDPLKDPISKKRSNKKTRSPKTSER</sequence>
<keyword evidence="3" id="KW-1185">Reference proteome</keyword>
<feature type="compositionally biased region" description="Basic residues" evidence="1">
    <location>
        <begin position="258"/>
        <end position="267"/>
    </location>
</feature>
<protein>
    <submittedName>
        <fullName evidence="2">Uncharacterized protein</fullName>
    </submittedName>
</protein>
<feature type="region of interest" description="Disordered" evidence="1">
    <location>
        <begin position="240"/>
        <end position="273"/>
    </location>
</feature>
<proteinExistence type="predicted"/>
<evidence type="ECO:0000313" key="2">
    <source>
        <dbReference type="EMBL" id="KAG8189622.1"/>
    </source>
</evidence>
<organism evidence="2 3">
    <name type="scientific">Oedothorax gibbosus</name>
    <dbReference type="NCBI Taxonomy" id="931172"/>
    <lineage>
        <taxon>Eukaryota</taxon>
        <taxon>Metazoa</taxon>
        <taxon>Ecdysozoa</taxon>
        <taxon>Arthropoda</taxon>
        <taxon>Chelicerata</taxon>
        <taxon>Arachnida</taxon>
        <taxon>Araneae</taxon>
        <taxon>Araneomorphae</taxon>
        <taxon>Entelegynae</taxon>
        <taxon>Araneoidea</taxon>
        <taxon>Linyphiidae</taxon>
        <taxon>Erigoninae</taxon>
        <taxon>Oedothorax</taxon>
    </lineage>
</organism>
<dbReference type="EMBL" id="JAFNEN010000210">
    <property type="protein sequence ID" value="KAG8189622.1"/>
    <property type="molecule type" value="Genomic_DNA"/>
</dbReference>
<gene>
    <name evidence="2" type="ORF">JTE90_018976</name>
</gene>
<reference evidence="2 3" key="1">
    <citation type="journal article" date="2022" name="Nat. Ecol. Evol.">
        <title>A masculinizing supergene underlies an exaggerated male reproductive morph in a spider.</title>
        <authorList>
            <person name="Hendrickx F."/>
            <person name="De Corte Z."/>
            <person name="Sonet G."/>
            <person name="Van Belleghem S.M."/>
            <person name="Kostlbacher S."/>
            <person name="Vangestel C."/>
        </authorList>
    </citation>
    <scope>NUCLEOTIDE SEQUENCE [LARGE SCALE GENOMIC DNA]</scope>
    <source>
        <strain evidence="2">W744_W776</strain>
    </source>
</reference>
<name>A0AAV6UZG2_9ARAC</name>
<dbReference type="Proteomes" id="UP000827092">
    <property type="component" value="Unassembled WGS sequence"/>
</dbReference>
<feature type="region of interest" description="Disordered" evidence="1">
    <location>
        <begin position="68"/>
        <end position="108"/>
    </location>
</feature>
<evidence type="ECO:0000313" key="3">
    <source>
        <dbReference type="Proteomes" id="UP000827092"/>
    </source>
</evidence>
<comment type="caution">
    <text evidence="2">The sequence shown here is derived from an EMBL/GenBank/DDBJ whole genome shotgun (WGS) entry which is preliminary data.</text>
</comment>